<evidence type="ECO:0000256" key="3">
    <source>
        <dbReference type="ARBA" id="ARBA00007096"/>
    </source>
</evidence>
<proteinExistence type="inferred from homology"/>
<feature type="compositionally biased region" description="Basic and acidic residues" evidence="8">
    <location>
        <begin position="1"/>
        <end position="12"/>
    </location>
</feature>
<evidence type="ECO:0000256" key="2">
    <source>
        <dbReference type="ARBA" id="ARBA00004496"/>
    </source>
</evidence>
<dbReference type="PANTHER" id="PTHR18829:SF0">
    <property type="entry name" value="PROTEIN YAE1 HOMOLOG"/>
    <property type="match status" value="1"/>
</dbReference>
<dbReference type="Pfam" id="PF09811">
    <property type="entry name" value="Yae1_N"/>
    <property type="match status" value="1"/>
</dbReference>
<evidence type="ECO:0000256" key="6">
    <source>
        <dbReference type="ARBA" id="ARBA00022490"/>
    </source>
</evidence>
<dbReference type="AlphaFoldDB" id="A0A448YQW1"/>
<dbReference type="GO" id="GO:0005737">
    <property type="term" value="C:cytoplasm"/>
    <property type="evidence" value="ECO:0007669"/>
    <property type="project" value="UniProtKB-SubCell"/>
</dbReference>
<dbReference type="InParanoid" id="A0A448YQW1"/>
<evidence type="ECO:0000313" key="11">
    <source>
        <dbReference type="Proteomes" id="UP000290900"/>
    </source>
</evidence>
<evidence type="ECO:0000313" key="10">
    <source>
        <dbReference type="EMBL" id="VEU23257.1"/>
    </source>
</evidence>
<dbReference type="InterPro" id="IPR019191">
    <property type="entry name" value="Essential_protein_Yae1_N"/>
</dbReference>
<organism evidence="10 11">
    <name type="scientific">Brettanomyces naardenensis</name>
    <name type="common">Yeast</name>
    <dbReference type="NCBI Taxonomy" id="13370"/>
    <lineage>
        <taxon>Eukaryota</taxon>
        <taxon>Fungi</taxon>
        <taxon>Dikarya</taxon>
        <taxon>Ascomycota</taxon>
        <taxon>Saccharomycotina</taxon>
        <taxon>Pichiomycetes</taxon>
        <taxon>Pichiales</taxon>
        <taxon>Pichiaceae</taxon>
        <taxon>Brettanomyces</taxon>
    </lineage>
</organism>
<dbReference type="STRING" id="13370.A0A448YQW1"/>
<comment type="subcellular location">
    <subcellularLocation>
        <location evidence="2">Cytoplasm</location>
    </subcellularLocation>
    <subcellularLocation>
        <location evidence="1">Nucleus</location>
    </subcellularLocation>
</comment>
<dbReference type="Proteomes" id="UP000290900">
    <property type="component" value="Unassembled WGS sequence"/>
</dbReference>
<comment type="similarity">
    <text evidence="3">Belongs to the YAE1 family.</text>
</comment>
<dbReference type="PANTHER" id="PTHR18829">
    <property type="entry name" value="PROTEIN YAE1 HOMOLOG"/>
    <property type="match status" value="1"/>
</dbReference>
<feature type="domain" description="Essential protein Yae1 N-terminal" evidence="9">
    <location>
        <begin position="60"/>
        <end position="95"/>
    </location>
</feature>
<evidence type="ECO:0000256" key="4">
    <source>
        <dbReference type="ARBA" id="ARBA00017286"/>
    </source>
</evidence>
<feature type="region of interest" description="Disordered" evidence="8">
    <location>
        <begin position="1"/>
        <end position="43"/>
    </location>
</feature>
<dbReference type="GO" id="GO:0005634">
    <property type="term" value="C:nucleus"/>
    <property type="evidence" value="ECO:0007669"/>
    <property type="project" value="UniProtKB-SubCell"/>
</dbReference>
<dbReference type="OrthoDB" id="20086at2759"/>
<evidence type="ECO:0000256" key="7">
    <source>
        <dbReference type="ARBA" id="ARBA00023242"/>
    </source>
</evidence>
<evidence type="ECO:0000256" key="8">
    <source>
        <dbReference type="SAM" id="MobiDB-lite"/>
    </source>
</evidence>
<evidence type="ECO:0000259" key="9">
    <source>
        <dbReference type="Pfam" id="PF09811"/>
    </source>
</evidence>
<evidence type="ECO:0000256" key="1">
    <source>
        <dbReference type="ARBA" id="ARBA00004123"/>
    </source>
</evidence>
<dbReference type="EMBL" id="CAACVR010000039">
    <property type="protein sequence ID" value="VEU23257.1"/>
    <property type="molecule type" value="Genomic_DNA"/>
</dbReference>
<keyword evidence="11" id="KW-1185">Reference proteome</keyword>
<accession>A0A448YQW1</accession>
<name>A0A448YQW1_BRENA</name>
<protein>
    <recommendedName>
        <fullName evidence="5">Protein YAE1</fullName>
    </recommendedName>
    <alternativeName>
        <fullName evidence="4">Protein yae1</fullName>
    </alternativeName>
</protein>
<dbReference type="InterPro" id="IPR038881">
    <property type="entry name" value="Yae1-like"/>
</dbReference>
<dbReference type="FunCoup" id="A0A448YQW1">
    <property type="interactions" value="3"/>
</dbReference>
<reference evidence="10 11" key="1">
    <citation type="submission" date="2018-12" db="EMBL/GenBank/DDBJ databases">
        <authorList>
            <person name="Tiukova I."/>
            <person name="Dainat J."/>
        </authorList>
    </citation>
    <scope>NUCLEOTIDE SEQUENCE [LARGE SCALE GENOMIC DNA]</scope>
</reference>
<evidence type="ECO:0000256" key="5">
    <source>
        <dbReference type="ARBA" id="ARBA00018400"/>
    </source>
</evidence>
<sequence length="154" mass="16957">MDAEKTEQRNDASDNDDVWYSDGSENPATEIDPNETYGSIQDEPNNLSIASLKREHAKQGYLDGLTKARESSLQQGFDDGYPVGSRIGGLVGDLIAQSAVGLAKQCVTESQHKKTMEELNIRNVLQGKYFDSNLNLDNEKEHPVILAQTPTTTN</sequence>
<keyword evidence="6" id="KW-0963">Cytoplasm</keyword>
<gene>
    <name evidence="10" type="ORF">BRENAR_LOCUS3988</name>
</gene>
<keyword evidence="7" id="KW-0539">Nucleus</keyword>